<dbReference type="PANTHER" id="PTHR30250">
    <property type="entry name" value="PST FAMILY PREDICTED COLANIC ACID TRANSPORTER"/>
    <property type="match status" value="1"/>
</dbReference>
<evidence type="ECO:0000256" key="3">
    <source>
        <dbReference type="ARBA" id="ARBA00022475"/>
    </source>
</evidence>
<dbReference type="OrthoDB" id="9770347at2"/>
<evidence type="ECO:0000256" key="2">
    <source>
        <dbReference type="ARBA" id="ARBA00007430"/>
    </source>
</evidence>
<evidence type="ECO:0000313" key="9">
    <source>
        <dbReference type="Proteomes" id="UP000307380"/>
    </source>
</evidence>
<evidence type="ECO:0000256" key="1">
    <source>
        <dbReference type="ARBA" id="ARBA00004651"/>
    </source>
</evidence>
<evidence type="ECO:0000313" key="8">
    <source>
        <dbReference type="EMBL" id="THG30548.1"/>
    </source>
</evidence>
<feature type="transmembrane region" description="Helical" evidence="7">
    <location>
        <begin position="300"/>
        <end position="327"/>
    </location>
</feature>
<protein>
    <submittedName>
        <fullName evidence="8">Lipopolysaccharide biosynthesis protein</fullName>
    </submittedName>
</protein>
<dbReference type="GO" id="GO:0005886">
    <property type="term" value="C:plasma membrane"/>
    <property type="evidence" value="ECO:0007669"/>
    <property type="project" value="UniProtKB-SubCell"/>
</dbReference>
<dbReference type="Pfam" id="PF13440">
    <property type="entry name" value="Polysacc_synt_3"/>
    <property type="match status" value="1"/>
</dbReference>
<feature type="transmembrane region" description="Helical" evidence="7">
    <location>
        <begin position="90"/>
        <end position="113"/>
    </location>
</feature>
<accession>A0A4S4FK92</accession>
<evidence type="ECO:0000256" key="6">
    <source>
        <dbReference type="ARBA" id="ARBA00023136"/>
    </source>
</evidence>
<feature type="transmembrane region" description="Helical" evidence="7">
    <location>
        <begin position="187"/>
        <end position="206"/>
    </location>
</feature>
<evidence type="ECO:0000256" key="4">
    <source>
        <dbReference type="ARBA" id="ARBA00022692"/>
    </source>
</evidence>
<keyword evidence="5 7" id="KW-1133">Transmembrane helix</keyword>
<feature type="transmembrane region" description="Helical" evidence="7">
    <location>
        <begin position="417"/>
        <end position="441"/>
    </location>
</feature>
<name>A0A4S4FK92_9MICO</name>
<dbReference type="AlphaFoldDB" id="A0A4S4FK92"/>
<reference evidence="8 9" key="1">
    <citation type="submission" date="2019-04" db="EMBL/GenBank/DDBJ databases">
        <authorList>
            <person name="Jiang L."/>
        </authorList>
    </citation>
    <scope>NUCLEOTIDE SEQUENCE [LARGE SCALE GENOMIC DNA]</scope>
    <source>
        <strain evidence="8 9">YIM 131861</strain>
    </source>
</reference>
<sequence length="511" mass="54467">MTDTSSTDPAPDGLGRRAVRGATVTVAGQVARVLVQLLSVVILARLLNPEAYGQFAMVMTVAGIAEVFRDFGLTQAAVQAKTLSVDQRNALFWINTGIGAVLAVAVFFSSWPVSAFFVEPDVRPLIQFSAVAFVLNGVATQFRAGLTRSLRFTALATTDVSSTVIGLGTGVAFAVGGFGAWSLVIQFLTQSLVVLVSVVAFAHWVPRWPKRGTDVRAFTRFGSHMVATQIVTYMGNNIDSITIGARFGAVPLGVYNRAYQLVMNTANQMRAPITNVAIPILARLQDSPVRYWEFARVGQIALGYTIVAVLGWVVGAAQPLTAILLGAKWLESAPILSLLAAAAALQTLGYFGYWVYVSKGITGALFGYNLISVAIKVLAIVVGSQWGVNGVAVGYLLAAAASWPLSLMWIARAIDGVPIAVFTWGFIRMSVMAGVGAGASFAASDLAQPLGSWPAALCAILATLTCYVVGFIGFRPVRRDLRDVWFAISLLHPRPDAPRTRGPRKSSDRHT</sequence>
<comment type="caution">
    <text evidence="8">The sequence shown here is derived from an EMBL/GenBank/DDBJ whole genome shotgun (WGS) entry which is preliminary data.</text>
</comment>
<dbReference type="PANTHER" id="PTHR30250:SF10">
    <property type="entry name" value="LIPOPOLYSACCHARIDE BIOSYNTHESIS PROTEIN WZXC"/>
    <property type="match status" value="1"/>
</dbReference>
<feature type="transmembrane region" description="Helical" evidence="7">
    <location>
        <begin position="453"/>
        <end position="474"/>
    </location>
</feature>
<gene>
    <name evidence="8" type="ORF">E6C70_14355</name>
</gene>
<keyword evidence="6 7" id="KW-0472">Membrane</keyword>
<feature type="transmembrane region" description="Helical" evidence="7">
    <location>
        <begin position="125"/>
        <end position="142"/>
    </location>
</feature>
<keyword evidence="3" id="KW-1003">Cell membrane</keyword>
<dbReference type="InterPro" id="IPR050833">
    <property type="entry name" value="Poly_Biosynth_Transport"/>
</dbReference>
<comment type="similarity">
    <text evidence="2">Belongs to the polysaccharide synthase family.</text>
</comment>
<feature type="transmembrane region" description="Helical" evidence="7">
    <location>
        <begin position="163"/>
        <end position="181"/>
    </location>
</feature>
<evidence type="ECO:0000256" key="5">
    <source>
        <dbReference type="ARBA" id="ARBA00022989"/>
    </source>
</evidence>
<dbReference type="RefSeq" id="WP_136425245.1">
    <property type="nucleotide sequence ID" value="NZ_SSSN01000013.1"/>
</dbReference>
<keyword evidence="9" id="KW-1185">Reference proteome</keyword>
<keyword evidence="4 7" id="KW-0812">Transmembrane</keyword>
<dbReference type="EMBL" id="SSSN01000013">
    <property type="protein sequence ID" value="THG30548.1"/>
    <property type="molecule type" value="Genomic_DNA"/>
</dbReference>
<dbReference type="CDD" id="cd13127">
    <property type="entry name" value="MATE_tuaB_like"/>
    <property type="match status" value="1"/>
</dbReference>
<organism evidence="8 9">
    <name type="scientific">Orlajensenia flava</name>
    <dbReference type="NCBI Taxonomy" id="2565934"/>
    <lineage>
        <taxon>Bacteria</taxon>
        <taxon>Bacillati</taxon>
        <taxon>Actinomycetota</taxon>
        <taxon>Actinomycetes</taxon>
        <taxon>Micrococcales</taxon>
        <taxon>Microbacteriaceae</taxon>
        <taxon>Orlajensenia</taxon>
    </lineage>
</organism>
<evidence type="ECO:0000256" key="7">
    <source>
        <dbReference type="SAM" id="Phobius"/>
    </source>
</evidence>
<feature type="transmembrane region" description="Helical" evidence="7">
    <location>
        <begin position="392"/>
        <end position="410"/>
    </location>
</feature>
<feature type="transmembrane region" description="Helical" evidence="7">
    <location>
        <begin position="333"/>
        <end position="353"/>
    </location>
</feature>
<feature type="transmembrane region" description="Helical" evidence="7">
    <location>
        <begin position="365"/>
        <end position="386"/>
    </location>
</feature>
<comment type="subcellular location">
    <subcellularLocation>
        <location evidence="1">Cell membrane</location>
        <topology evidence="1">Multi-pass membrane protein</topology>
    </subcellularLocation>
</comment>
<proteinExistence type="inferred from homology"/>
<dbReference type="Proteomes" id="UP000307380">
    <property type="component" value="Unassembled WGS sequence"/>
</dbReference>